<dbReference type="Gene3D" id="6.10.140.2220">
    <property type="match status" value="1"/>
</dbReference>
<feature type="domain" description="MYND-type" evidence="5">
    <location>
        <begin position="554"/>
        <end position="597"/>
    </location>
</feature>
<proteinExistence type="predicted"/>
<dbReference type="Proteomes" id="UP000663841">
    <property type="component" value="Unassembled WGS sequence"/>
</dbReference>
<dbReference type="SUPFAM" id="SSF144232">
    <property type="entry name" value="HIT/MYND zinc finger-like"/>
    <property type="match status" value="1"/>
</dbReference>
<dbReference type="GO" id="GO:0008270">
    <property type="term" value="F:zinc ion binding"/>
    <property type="evidence" value="ECO:0007669"/>
    <property type="project" value="UniProtKB-KW"/>
</dbReference>
<evidence type="ECO:0000256" key="3">
    <source>
        <dbReference type="ARBA" id="ARBA00022833"/>
    </source>
</evidence>
<protein>
    <recommendedName>
        <fullName evidence="5">MYND-type domain-containing protein</fullName>
    </recommendedName>
</protein>
<gene>
    <name evidence="6" type="ORF">RDB_LOCUS180266</name>
</gene>
<dbReference type="Pfam" id="PF01753">
    <property type="entry name" value="zf-MYND"/>
    <property type="match status" value="1"/>
</dbReference>
<organism evidence="6 7">
    <name type="scientific">Rhizoctonia solani</name>
    <dbReference type="NCBI Taxonomy" id="456999"/>
    <lineage>
        <taxon>Eukaryota</taxon>
        <taxon>Fungi</taxon>
        <taxon>Dikarya</taxon>
        <taxon>Basidiomycota</taxon>
        <taxon>Agaricomycotina</taxon>
        <taxon>Agaricomycetes</taxon>
        <taxon>Cantharellales</taxon>
        <taxon>Ceratobasidiaceae</taxon>
        <taxon>Rhizoctonia</taxon>
    </lineage>
</organism>
<sequence length="606" mass="68578">MSLRTRSNLGRPLNTYILDYHRGTGTFFPPSTTKLSYSINHIKNTAIPQLTGEIGSSDDICSIFLGVLSILYYPKELDILDNTTLLSSCVRILRKLVADNHNSHTFKLFSHEAGFLCFRTIVLLVHIGILAHTNNLDFFRLMPHTLVSQPDEILTSLAGCGTALMERSEHESNPRRWFLGSLISQTGHRTFLESIGGFTDSDAEFLLRLLWQDRKCFSQLGTRVQTPGWALLLLVIGEHMQWKSESDYIPYEQWLPLETLCFRWSTHSSASEANLIGAFCVEKIQGRPDPDEDLDDECYEKSLVDTEDAREFLLAFIDRIEYFQPLPAALAALILKFVRQKLTIDIADLITTVVDNTCSRIWTILETTASDSNHLSTDIGFNQYATQLLGLIDRLCSVYATSPDMISTIARILFNNDFVNLLARLLLLSLSVGSPLGRLSHESPGLFSILDRKKAPFNIARSWFDLAFEALEVMDSCCQTGNQFQKTFDSSFPDWMKLRRCLDANFPQHHVGAGSKAFENHVQGTRATLLKMAYSFGYSERAFHNRMACTYPRCPGTSSEGDVRLLVCSKCMITPYCSHVCQDKDWDYTDLPHRLICGRAQTMRSM</sequence>
<accession>A0A8H3C141</accession>
<evidence type="ECO:0000256" key="2">
    <source>
        <dbReference type="ARBA" id="ARBA00022771"/>
    </source>
</evidence>
<dbReference type="EMBL" id="CAJMWW010000491">
    <property type="protein sequence ID" value="CAE6472346.1"/>
    <property type="molecule type" value="Genomic_DNA"/>
</dbReference>
<dbReference type="InterPro" id="IPR002893">
    <property type="entry name" value="Znf_MYND"/>
</dbReference>
<keyword evidence="1" id="KW-0479">Metal-binding</keyword>
<reference evidence="6" key="1">
    <citation type="submission" date="2021-01" db="EMBL/GenBank/DDBJ databases">
        <authorList>
            <person name="Kaushik A."/>
        </authorList>
    </citation>
    <scope>NUCLEOTIDE SEQUENCE</scope>
    <source>
        <strain evidence="6">AG3-T5</strain>
    </source>
</reference>
<evidence type="ECO:0000313" key="7">
    <source>
        <dbReference type="Proteomes" id="UP000663841"/>
    </source>
</evidence>
<evidence type="ECO:0000256" key="4">
    <source>
        <dbReference type="PROSITE-ProRule" id="PRU00134"/>
    </source>
</evidence>
<dbReference type="PROSITE" id="PS50865">
    <property type="entry name" value="ZF_MYND_2"/>
    <property type="match status" value="1"/>
</dbReference>
<keyword evidence="2 4" id="KW-0863">Zinc-finger</keyword>
<comment type="caution">
    <text evidence="6">The sequence shown here is derived from an EMBL/GenBank/DDBJ whole genome shotgun (WGS) entry which is preliminary data.</text>
</comment>
<dbReference type="AlphaFoldDB" id="A0A8H3C141"/>
<evidence type="ECO:0000256" key="1">
    <source>
        <dbReference type="ARBA" id="ARBA00022723"/>
    </source>
</evidence>
<evidence type="ECO:0000313" key="6">
    <source>
        <dbReference type="EMBL" id="CAE6472346.1"/>
    </source>
</evidence>
<keyword evidence="3" id="KW-0862">Zinc</keyword>
<name>A0A8H3C141_9AGAM</name>
<evidence type="ECO:0000259" key="5">
    <source>
        <dbReference type="PROSITE" id="PS50865"/>
    </source>
</evidence>